<dbReference type="AlphaFoldDB" id="A0A3G2S7J1"/>
<feature type="compositionally biased region" description="Polar residues" evidence="2">
    <location>
        <begin position="327"/>
        <end position="337"/>
    </location>
</feature>
<dbReference type="PANTHER" id="PTHR36417:SF2">
    <property type="entry name" value="SELENOPROTEIN DOMAIN PROTEIN (AFU_ORTHOLOGUE AFUA_1G05220)"/>
    <property type="match status" value="1"/>
</dbReference>
<dbReference type="EMBL" id="CP033150">
    <property type="protein sequence ID" value="AYO43138.1"/>
    <property type="molecule type" value="Genomic_DNA"/>
</dbReference>
<feature type="compositionally biased region" description="Pro residues" evidence="2">
    <location>
        <begin position="255"/>
        <end position="271"/>
    </location>
</feature>
<feature type="region of interest" description="Disordered" evidence="2">
    <location>
        <begin position="488"/>
        <end position="742"/>
    </location>
</feature>
<evidence type="ECO:0000256" key="2">
    <source>
        <dbReference type="SAM" id="MobiDB-lite"/>
    </source>
</evidence>
<dbReference type="Pfam" id="PF10262">
    <property type="entry name" value="Rdx"/>
    <property type="match status" value="1"/>
</dbReference>
<feature type="compositionally biased region" description="Polar residues" evidence="2">
    <location>
        <begin position="679"/>
        <end position="706"/>
    </location>
</feature>
<feature type="compositionally biased region" description="Basic and acidic residues" evidence="2">
    <location>
        <begin position="617"/>
        <end position="632"/>
    </location>
</feature>
<feature type="compositionally biased region" description="Basic and acidic residues" evidence="2">
    <location>
        <begin position="652"/>
        <end position="673"/>
    </location>
</feature>
<keyword evidence="4" id="KW-1185">Reference proteome</keyword>
<feature type="compositionally biased region" description="Basic and acidic residues" evidence="2">
    <location>
        <begin position="308"/>
        <end position="326"/>
    </location>
</feature>
<feature type="compositionally biased region" description="Polar residues" evidence="2">
    <location>
        <begin position="226"/>
        <end position="238"/>
    </location>
</feature>
<gene>
    <name evidence="3" type="ORF">DNF11_2188</name>
</gene>
<dbReference type="InterPro" id="IPR011893">
    <property type="entry name" value="Selenoprotein_Rdx-typ"/>
</dbReference>
<feature type="compositionally biased region" description="Basic and acidic residues" evidence="2">
    <location>
        <begin position="283"/>
        <end position="294"/>
    </location>
</feature>
<dbReference type="InterPro" id="IPR036249">
    <property type="entry name" value="Thioredoxin-like_sf"/>
</dbReference>
<feature type="compositionally biased region" description="Polar residues" evidence="2">
    <location>
        <begin position="527"/>
        <end position="553"/>
    </location>
</feature>
<name>A0A3G2S7J1_MALR7</name>
<keyword evidence="1" id="KW-0676">Redox-active center</keyword>
<evidence type="ECO:0000313" key="3">
    <source>
        <dbReference type="EMBL" id="AYO43138.1"/>
    </source>
</evidence>
<protein>
    <submittedName>
        <fullName evidence="3">SelT/selW/selH selenoprotein domain protein</fullName>
    </submittedName>
</protein>
<accession>A0A3G2S7J1</accession>
<dbReference type="NCBIfam" id="TIGR02174">
    <property type="entry name" value="CXXU_selWTH"/>
    <property type="match status" value="1"/>
</dbReference>
<sequence length="865" mass="92199">MGPHAPAIPPRNKNRPVYTGTSPELTAFPPAQSPTSPIRARSPLQHTSPPANLSSATPNATVPQSFDIPQSASLRHDASHVPPPWGLPIPSPNLSETTRDENAFPRTSVRSLRFSDDRGSLSDSSQSSLQQGASTWQRPGGSFEGRSRVPEGAYTIYAPAPPSVVRSVPRHSSRSRTSGSTSDQDGSSFMTKSSTASVIMNDQTDPGDTNALSTKSSLPLYIEPQAPSTNRSYGSSETKAPVFLASSPTDISLPSQPPLPARPVPPTPAPPSTDNGSATSPHSDAETRPDPTNKKKEKRLFFLNLPKRNSESKLRDLVGSKKEPHDVSSTPSITKETLLTKDSMPPSPKTVPVSAPPGSVSEDETLIASRRLAFAPTHANSPWAPSEVVHTQRESHASALEVVQVTPPKFKETRHAFDAQSPSKLPTEAWTFAPSASALQAGHDAELDERRMPWAVSESPWPVENNVPFELEEVETVQPVTSLPILSHADSAAQEAEVSKDLPVVPPTEANDVSSKMTEASRVSPKTVETTNESPANTKENANIIPSNISQEPNDLPAPAAGEVPTSKDTLEETTHNAVTQTDANASEATMPERTVDGAAPDSSAAPATDAFATEQAPKDQEKEDSTLEHLAETIPPASTAGIAAESVGLKTSEEVDKSDVSDTGERTEKEAAPDGVSEATTTTNAQDAAETSQTDTAQADQSSESMPGALPPKCVPCDSTTETPIHSAPDIPPPIAPEQTDAVPKPCLVIEYCDRCRWMHRAIWLQTELLITFSEKGALDNDAPKASGGGYLASSMLVPQAKPETAGRFRVWLVLANAVELIWDRKTQGGFPELRELKNRVRDKIAPTQHLGHSELASRGSSYG</sequence>
<dbReference type="SUPFAM" id="SSF52833">
    <property type="entry name" value="Thioredoxin-like"/>
    <property type="match status" value="1"/>
</dbReference>
<feature type="compositionally biased region" description="Low complexity" evidence="2">
    <location>
        <begin position="599"/>
        <end position="614"/>
    </location>
</feature>
<feature type="region of interest" description="Disordered" evidence="2">
    <location>
        <begin position="1"/>
        <end position="361"/>
    </location>
</feature>
<dbReference type="Proteomes" id="UP000269793">
    <property type="component" value="Chromosome III"/>
</dbReference>
<evidence type="ECO:0000256" key="1">
    <source>
        <dbReference type="ARBA" id="ARBA00023284"/>
    </source>
</evidence>
<feature type="compositionally biased region" description="Pro residues" evidence="2">
    <location>
        <begin position="81"/>
        <end position="91"/>
    </location>
</feature>
<feature type="compositionally biased region" description="Polar residues" evidence="2">
    <location>
        <begin position="189"/>
        <end position="217"/>
    </location>
</feature>
<feature type="compositionally biased region" description="Low complexity" evidence="2">
    <location>
        <begin position="121"/>
        <end position="131"/>
    </location>
</feature>
<reference evidence="3 4" key="1">
    <citation type="submission" date="2018-10" db="EMBL/GenBank/DDBJ databases">
        <title>Complete genome sequence of Malassezia restricta CBS 7877.</title>
        <authorList>
            <person name="Morand S.C."/>
            <person name="Bertignac M."/>
            <person name="Iltis A."/>
            <person name="Kolder I."/>
            <person name="Pirovano W."/>
            <person name="Jourdain R."/>
            <person name="Clavaud C."/>
        </authorList>
    </citation>
    <scope>NUCLEOTIDE SEQUENCE [LARGE SCALE GENOMIC DNA]</scope>
    <source>
        <strain evidence="3 4">CBS 7877</strain>
    </source>
</reference>
<feature type="compositionally biased region" description="Polar residues" evidence="2">
    <location>
        <begin position="44"/>
        <end position="73"/>
    </location>
</feature>
<dbReference type="VEuPathDB" id="FungiDB:DNF11_2188"/>
<feature type="compositionally biased region" description="Low complexity" evidence="2">
    <location>
        <begin position="175"/>
        <end position="188"/>
    </location>
</feature>
<dbReference type="OrthoDB" id="60822at2759"/>
<dbReference type="PANTHER" id="PTHR36417">
    <property type="entry name" value="SELENOPROTEIN DOMAIN PROTEIN (AFU_ORTHOLOGUE AFUA_1G05220)"/>
    <property type="match status" value="1"/>
</dbReference>
<proteinExistence type="predicted"/>
<organism evidence="3 4">
    <name type="scientific">Malassezia restricta (strain ATCC 96810 / NBRC 103918 / CBS 7877)</name>
    <name type="common">Seborrheic dermatitis infection agent</name>
    <dbReference type="NCBI Taxonomy" id="425264"/>
    <lineage>
        <taxon>Eukaryota</taxon>
        <taxon>Fungi</taxon>
        <taxon>Dikarya</taxon>
        <taxon>Basidiomycota</taxon>
        <taxon>Ustilaginomycotina</taxon>
        <taxon>Malasseziomycetes</taxon>
        <taxon>Malasseziales</taxon>
        <taxon>Malasseziaceae</taxon>
        <taxon>Malassezia</taxon>
    </lineage>
</organism>
<dbReference type="Gene3D" id="3.40.30.10">
    <property type="entry name" value="Glutaredoxin"/>
    <property type="match status" value="1"/>
</dbReference>
<feature type="compositionally biased region" description="Polar residues" evidence="2">
    <location>
        <begin position="576"/>
        <end position="588"/>
    </location>
</feature>
<evidence type="ECO:0000313" key="4">
    <source>
        <dbReference type="Proteomes" id="UP000269793"/>
    </source>
</evidence>